<evidence type="ECO:0000313" key="6">
    <source>
        <dbReference type="Proteomes" id="UP001497512"/>
    </source>
</evidence>
<organism evidence="5 6">
    <name type="scientific">Sphagnum troendelagicum</name>
    <dbReference type="NCBI Taxonomy" id="128251"/>
    <lineage>
        <taxon>Eukaryota</taxon>
        <taxon>Viridiplantae</taxon>
        <taxon>Streptophyta</taxon>
        <taxon>Embryophyta</taxon>
        <taxon>Bryophyta</taxon>
        <taxon>Sphagnophytina</taxon>
        <taxon>Sphagnopsida</taxon>
        <taxon>Sphagnales</taxon>
        <taxon>Sphagnaceae</taxon>
        <taxon>Sphagnum</taxon>
    </lineage>
</organism>
<dbReference type="InterPro" id="IPR039682">
    <property type="entry name" value="Sec8/EXOC4"/>
</dbReference>
<sequence length="254" mass="28526">MEDDEAGAVDWNVVQMQLDSIGDPWKQPRFDSLPHVVEVLTSPNPEQTLQSLCEQRDLVEHLVDGVVHNYNTGFSKVEELKGDLENARMLLGARHKQLQQQWSRSVTLRHVISLLDQIDKVAQVPARIEKLAAEKRYYAAVQLHLQSISMLDREGIQSVGALRDVRAELNKLHGALFFKVVEDLHLHLYNKGDYSLNLAISQDKADDISNLTPAPVPAVGSLHPVSRRTRTLTRTVSYVSSVDRTADVRHMGDG</sequence>
<name>A0ABP0V125_9BRYO</name>
<gene>
    <name evidence="5" type="ORF">CSSPTR1EN2_LOCUS22491</name>
</gene>
<keyword evidence="1 3" id="KW-0813">Transport</keyword>
<keyword evidence="6" id="KW-1185">Reference proteome</keyword>
<accession>A0ABP0V125</accession>
<evidence type="ECO:0000256" key="1">
    <source>
        <dbReference type="ARBA" id="ARBA00022448"/>
    </source>
</evidence>
<comment type="similarity">
    <text evidence="3">Belongs to the SEC8 family.</text>
</comment>
<feature type="domain" description="Exocyst complex component Sec8 N-terminal" evidence="4">
    <location>
        <begin position="76"/>
        <end position="131"/>
    </location>
</feature>
<evidence type="ECO:0000313" key="5">
    <source>
        <dbReference type="EMBL" id="CAK9234986.1"/>
    </source>
</evidence>
<proteinExistence type="inferred from homology"/>
<comment type="function">
    <text evidence="3">Component of the exocyst complex involved in the docking of exocytic vesicles with fusion sites on the plasma membrane.</text>
</comment>
<protein>
    <recommendedName>
        <fullName evidence="3">Exocyst complex component Sec8</fullName>
    </recommendedName>
</protein>
<dbReference type="Pfam" id="PF04048">
    <property type="entry name" value="Sec8_N"/>
    <property type="match status" value="1"/>
</dbReference>
<dbReference type="Proteomes" id="UP001497512">
    <property type="component" value="Chromosome 8"/>
</dbReference>
<evidence type="ECO:0000256" key="3">
    <source>
        <dbReference type="RuleBase" id="RU367079"/>
    </source>
</evidence>
<keyword evidence="2 3" id="KW-0268">Exocytosis</keyword>
<evidence type="ECO:0000259" key="4">
    <source>
        <dbReference type="Pfam" id="PF04048"/>
    </source>
</evidence>
<keyword evidence="3" id="KW-0653">Protein transport</keyword>
<dbReference type="PANTHER" id="PTHR14146:SF0">
    <property type="entry name" value="EXOCYST COMPLEX COMPONENT 4"/>
    <property type="match status" value="1"/>
</dbReference>
<reference evidence="5" key="1">
    <citation type="submission" date="2024-02" db="EMBL/GenBank/DDBJ databases">
        <authorList>
            <consortium name="ELIXIR-Norway"/>
            <consortium name="Elixir Norway"/>
        </authorList>
    </citation>
    <scope>NUCLEOTIDE SEQUENCE</scope>
</reference>
<dbReference type="EMBL" id="OZ019900">
    <property type="protein sequence ID" value="CAK9234986.1"/>
    <property type="molecule type" value="Genomic_DNA"/>
</dbReference>
<dbReference type="PANTHER" id="PTHR14146">
    <property type="entry name" value="EXOCYST COMPLEX COMPONENT 4"/>
    <property type="match status" value="1"/>
</dbReference>
<evidence type="ECO:0000256" key="2">
    <source>
        <dbReference type="ARBA" id="ARBA00022483"/>
    </source>
</evidence>
<dbReference type="InterPro" id="IPR007191">
    <property type="entry name" value="Sec8_exocyst_N"/>
</dbReference>